<dbReference type="STRING" id="40578.Xbed_03678"/>
<gene>
    <name evidence="2" type="ORF">Xbed_03678</name>
</gene>
<keyword evidence="3" id="KW-1185">Reference proteome</keyword>
<protein>
    <submittedName>
        <fullName evidence="2">Integrase</fullName>
    </submittedName>
</protein>
<evidence type="ECO:0000259" key="1">
    <source>
        <dbReference type="Pfam" id="PF24624"/>
    </source>
</evidence>
<evidence type="ECO:0000313" key="3">
    <source>
        <dbReference type="Proteomes" id="UP000194204"/>
    </source>
</evidence>
<comment type="caution">
    <text evidence="2">The sequence shown here is derived from an EMBL/GenBank/DDBJ whole genome shotgun (WGS) entry which is preliminary data.</text>
</comment>
<organism evidence="2 3">
    <name type="scientific">Xenorhabdus beddingii</name>
    <dbReference type="NCBI Taxonomy" id="40578"/>
    <lineage>
        <taxon>Bacteria</taxon>
        <taxon>Pseudomonadati</taxon>
        <taxon>Pseudomonadota</taxon>
        <taxon>Gammaproteobacteria</taxon>
        <taxon>Enterobacterales</taxon>
        <taxon>Morganellaceae</taxon>
        <taxon>Xenorhabdus</taxon>
    </lineage>
</organism>
<accession>A0A1Y2SA96</accession>
<name>A0A1Y2SA96_9GAMM</name>
<proteinExistence type="predicted"/>
<dbReference type="EMBL" id="MUBK01000079">
    <property type="protein sequence ID" value="OTA14443.1"/>
    <property type="molecule type" value="Genomic_DNA"/>
</dbReference>
<sequence>MFAVYREQRLNGKWNTKGKGSPKQATVNSEQSYIHAVFAELKRLGEWEGENPLDGIRQFKEGDQELAFL</sequence>
<dbReference type="InterPro" id="IPR057084">
    <property type="entry name" value="Int_N"/>
</dbReference>
<feature type="domain" description="Phage integrase N-terminal" evidence="1">
    <location>
        <begin position="1"/>
        <end position="60"/>
    </location>
</feature>
<dbReference type="AlphaFoldDB" id="A0A1Y2SA96"/>
<dbReference type="Pfam" id="PF24624">
    <property type="entry name" value="Int_N"/>
    <property type="match status" value="1"/>
</dbReference>
<evidence type="ECO:0000313" key="2">
    <source>
        <dbReference type="EMBL" id="OTA14443.1"/>
    </source>
</evidence>
<dbReference type="Proteomes" id="UP000194204">
    <property type="component" value="Unassembled WGS sequence"/>
</dbReference>
<reference evidence="2 3" key="1">
    <citation type="submission" date="2017-01" db="EMBL/GenBank/DDBJ databases">
        <title>Deconstructing symbiosis and pathogenesis requirements using a combined genomic-metabolomic approach.</title>
        <authorList>
            <person name="Tobias N.J."/>
            <person name="Wolff H."/>
            <person name="Djahanschiri B."/>
            <person name="Ebersberger I."/>
            <person name="Bode H.B."/>
        </authorList>
    </citation>
    <scope>NUCLEOTIDE SEQUENCE [LARGE SCALE GENOMIC DNA]</scope>
    <source>
        <strain evidence="2 3">DSM 4764</strain>
    </source>
</reference>